<evidence type="ECO:0000313" key="3">
    <source>
        <dbReference type="Proteomes" id="UP000809349"/>
    </source>
</evidence>
<comment type="caution">
    <text evidence="2">The sequence shown here is derived from an EMBL/GenBank/DDBJ whole genome shotgun (WGS) entry which is preliminary data.</text>
</comment>
<organism evidence="2 3">
    <name type="scientific">Massilia soli</name>
    <dbReference type="NCBI Taxonomy" id="2792854"/>
    <lineage>
        <taxon>Bacteria</taxon>
        <taxon>Pseudomonadati</taxon>
        <taxon>Pseudomonadota</taxon>
        <taxon>Betaproteobacteria</taxon>
        <taxon>Burkholderiales</taxon>
        <taxon>Oxalobacteraceae</taxon>
        <taxon>Telluria group</taxon>
        <taxon>Massilia</taxon>
    </lineage>
</organism>
<sequence>MRTATLPVLLLACLAGCSATNQRTAGYGSYATVSPANEKVVVQDVVKRLTSVYPPARTRLNLRHPATDRFGTALVATMRTKGYALDEYTATQAAPAPGSYAFAYVFDQLAGTDLYSVTLFFNHEALSRVYATKDGALTPAGYWARKE</sequence>
<protein>
    <submittedName>
        <fullName evidence="2">Conjugal transfer protein TrbH</fullName>
    </submittedName>
</protein>
<proteinExistence type="predicted"/>
<gene>
    <name evidence="2" type="ORF">I4X03_004800</name>
</gene>
<dbReference type="Proteomes" id="UP000809349">
    <property type="component" value="Unassembled WGS sequence"/>
</dbReference>
<feature type="chain" id="PRO_5046898809" evidence="1">
    <location>
        <begin position="26"/>
        <end position="147"/>
    </location>
</feature>
<keyword evidence="1" id="KW-0732">Signal</keyword>
<evidence type="ECO:0000313" key="2">
    <source>
        <dbReference type="EMBL" id="MBZ2206572.1"/>
    </source>
</evidence>
<accession>A0ABS7SK43</accession>
<feature type="signal peptide" evidence="1">
    <location>
        <begin position="1"/>
        <end position="25"/>
    </location>
</feature>
<dbReference type="InterPro" id="IPR010837">
    <property type="entry name" value="Conjugal_tfr_TrbH"/>
</dbReference>
<dbReference type="EMBL" id="JAFBIL020000002">
    <property type="protein sequence ID" value="MBZ2206572.1"/>
    <property type="molecule type" value="Genomic_DNA"/>
</dbReference>
<dbReference type="RefSeq" id="WP_223466522.1">
    <property type="nucleotide sequence ID" value="NZ_JAFBIL020000002.1"/>
</dbReference>
<evidence type="ECO:0000256" key="1">
    <source>
        <dbReference type="SAM" id="SignalP"/>
    </source>
</evidence>
<keyword evidence="3" id="KW-1185">Reference proteome</keyword>
<name>A0ABS7SK43_9BURK</name>
<dbReference type="Pfam" id="PF07283">
    <property type="entry name" value="TrbH"/>
    <property type="match status" value="1"/>
</dbReference>
<reference evidence="2 3" key="1">
    <citation type="submission" date="2021-08" db="EMBL/GenBank/DDBJ databases">
        <title>Massilia sp. R798.</title>
        <authorList>
            <person name="Baek J.H."/>
            <person name="Jung H.S."/>
            <person name="Kim K.R."/>
            <person name="Jeon C.O."/>
        </authorList>
    </citation>
    <scope>NUCLEOTIDE SEQUENCE [LARGE SCALE GENOMIC DNA]</scope>
    <source>
        <strain evidence="2 3">R798</strain>
    </source>
</reference>